<comment type="caution">
    <text evidence="10">The sequence shown here is derived from an EMBL/GenBank/DDBJ whole genome shotgun (WGS) entry which is preliminary data.</text>
</comment>
<proteinExistence type="predicted"/>
<dbReference type="InterPro" id="IPR020846">
    <property type="entry name" value="MFS_dom"/>
</dbReference>
<dbReference type="Pfam" id="PF07690">
    <property type="entry name" value="MFS_1"/>
    <property type="match status" value="1"/>
</dbReference>
<evidence type="ECO:0000256" key="3">
    <source>
        <dbReference type="ARBA" id="ARBA00022475"/>
    </source>
</evidence>
<dbReference type="SUPFAM" id="SSF103473">
    <property type="entry name" value="MFS general substrate transporter"/>
    <property type="match status" value="1"/>
</dbReference>
<dbReference type="FunFam" id="1.20.1250.20:FF:000001">
    <property type="entry name" value="Dicarboxylate MFS transporter"/>
    <property type="match status" value="1"/>
</dbReference>
<keyword evidence="4 8" id="KW-0812">Transmembrane</keyword>
<feature type="transmembrane region" description="Helical" evidence="8">
    <location>
        <begin position="308"/>
        <end position="327"/>
    </location>
</feature>
<keyword evidence="2" id="KW-0813">Transport</keyword>
<dbReference type="GO" id="GO:0015293">
    <property type="term" value="F:symporter activity"/>
    <property type="evidence" value="ECO:0007669"/>
    <property type="project" value="UniProtKB-KW"/>
</dbReference>
<dbReference type="Proteomes" id="UP000490535">
    <property type="component" value="Unassembled WGS sequence"/>
</dbReference>
<feature type="domain" description="Major facilitator superfamily (MFS) profile" evidence="9">
    <location>
        <begin position="14"/>
        <end position="422"/>
    </location>
</feature>
<accession>A0A833UL00</accession>
<feature type="transmembrane region" description="Helical" evidence="8">
    <location>
        <begin position="375"/>
        <end position="393"/>
    </location>
</feature>
<feature type="transmembrane region" description="Helical" evidence="8">
    <location>
        <begin position="111"/>
        <end position="131"/>
    </location>
</feature>
<sequence length="424" mass="46720">MDEKTNLNQEDKRTLGLSSLGGALEFYDFVIYVFYAKIIAELFFPSTLSPFWAMLNTYGIFAAGYFFRPLGGIVMAHFGDLVGRKRLFSLSILLMALPTLLIGLMPTYAEIGLAAPLLLLLMRVVQGIAIGGEIPAAWTFVSEHVPEKKIGFANGLLTAGLSLGILLGSLTSLLISLKFSETEIHAWAWRIPFILGGIFGLIALYLRSYLKETPVFKAMQARKELSKALPVKQVLSLHKSAVLIGMLFTWFLTGCVVVIILAMPNLLTGTFAFQRTDAFQMQSAAILMQMLGCVIAGTLADRFGAGRIIFWGSLCVAVISAIFYHSLGHVTQSIIFSLYMLLGLFSGTVGMVSYSMVKMFPAQIRFSGISFSYNVAYAIAGGLTLPLVQWLSLYSDIGAMYYILVLCFFTLLTSLIYRNKFETR</sequence>
<dbReference type="PANTHER" id="PTHR43528">
    <property type="entry name" value="ALPHA-KETOGLUTARATE PERMEASE"/>
    <property type="match status" value="1"/>
</dbReference>
<keyword evidence="7 8" id="KW-0472">Membrane</keyword>
<feature type="transmembrane region" description="Helical" evidence="8">
    <location>
        <begin position="14"/>
        <end position="35"/>
    </location>
</feature>
<name>A0A833UL00_ACIBZ</name>
<reference evidence="11" key="1">
    <citation type="journal article" date="2020" name="MBio">
        <title>Horizontal gene transfer to a defensive symbiont with a reduced genome amongst a multipartite beetle microbiome.</title>
        <authorList>
            <person name="Waterworth S.C."/>
            <person name="Florez L.V."/>
            <person name="Rees E.R."/>
            <person name="Hertweck C."/>
            <person name="Kaltenpoth M."/>
            <person name="Kwan J.C."/>
        </authorList>
    </citation>
    <scope>NUCLEOTIDE SEQUENCE [LARGE SCALE GENOMIC DNA]</scope>
</reference>
<comment type="subcellular location">
    <subcellularLocation>
        <location evidence="1">Cell membrane</location>
        <topology evidence="1">Multi-pass membrane protein</topology>
    </subcellularLocation>
</comment>
<feature type="transmembrane region" description="Helical" evidence="8">
    <location>
        <begin position="333"/>
        <end position="354"/>
    </location>
</feature>
<dbReference type="GO" id="GO:0005886">
    <property type="term" value="C:plasma membrane"/>
    <property type="evidence" value="ECO:0007669"/>
    <property type="project" value="UniProtKB-SubCell"/>
</dbReference>
<feature type="transmembrane region" description="Helical" evidence="8">
    <location>
        <begin position="152"/>
        <end position="175"/>
    </location>
</feature>
<organism evidence="10 11">
    <name type="scientific">Acinetobacter bereziniae</name>
    <name type="common">Acinetobacter genomosp. 10</name>
    <dbReference type="NCBI Taxonomy" id="106648"/>
    <lineage>
        <taxon>Bacteria</taxon>
        <taxon>Pseudomonadati</taxon>
        <taxon>Pseudomonadota</taxon>
        <taxon>Gammaproteobacteria</taxon>
        <taxon>Moraxellales</taxon>
        <taxon>Moraxellaceae</taxon>
        <taxon>Acinetobacter</taxon>
    </lineage>
</organism>
<feature type="transmembrane region" description="Helical" evidence="8">
    <location>
        <begin position="87"/>
        <end position="105"/>
    </location>
</feature>
<evidence type="ECO:0000313" key="10">
    <source>
        <dbReference type="EMBL" id="KAF1020612.1"/>
    </source>
</evidence>
<feature type="transmembrane region" description="Helical" evidence="8">
    <location>
        <begin position="241"/>
        <end position="263"/>
    </location>
</feature>
<keyword evidence="6 8" id="KW-1133">Transmembrane helix</keyword>
<protein>
    <submittedName>
        <fullName evidence="10">Proline/betaine transporter</fullName>
    </submittedName>
</protein>
<gene>
    <name evidence="10" type="primary">proP_2</name>
    <name evidence="10" type="ORF">GAK29_03578</name>
</gene>
<evidence type="ECO:0000256" key="6">
    <source>
        <dbReference type="ARBA" id="ARBA00022989"/>
    </source>
</evidence>
<feature type="transmembrane region" description="Helical" evidence="8">
    <location>
        <begin position="283"/>
        <end position="301"/>
    </location>
</feature>
<dbReference type="InterPro" id="IPR051084">
    <property type="entry name" value="H+-coupled_symporters"/>
</dbReference>
<evidence type="ECO:0000256" key="5">
    <source>
        <dbReference type="ARBA" id="ARBA00022847"/>
    </source>
</evidence>
<dbReference type="EMBL" id="WNDP01000119">
    <property type="protein sequence ID" value="KAF1020612.1"/>
    <property type="molecule type" value="Genomic_DNA"/>
</dbReference>
<evidence type="ECO:0000256" key="2">
    <source>
        <dbReference type="ARBA" id="ARBA00022448"/>
    </source>
</evidence>
<dbReference type="AlphaFoldDB" id="A0A833UL00"/>
<evidence type="ECO:0000256" key="4">
    <source>
        <dbReference type="ARBA" id="ARBA00022692"/>
    </source>
</evidence>
<feature type="transmembrane region" description="Helical" evidence="8">
    <location>
        <begin position="47"/>
        <end position="67"/>
    </location>
</feature>
<evidence type="ECO:0000256" key="1">
    <source>
        <dbReference type="ARBA" id="ARBA00004651"/>
    </source>
</evidence>
<keyword evidence="3" id="KW-1003">Cell membrane</keyword>
<dbReference type="PROSITE" id="PS50850">
    <property type="entry name" value="MFS"/>
    <property type="match status" value="1"/>
</dbReference>
<feature type="transmembrane region" description="Helical" evidence="8">
    <location>
        <begin position="187"/>
        <end position="206"/>
    </location>
</feature>
<evidence type="ECO:0000256" key="7">
    <source>
        <dbReference type="ARBA" id="ARBA00023136"/>
    </source>
</evidence>
<evidence type="ECO:0000313" key="11">
    <source>
        <dbReference type="Proteomes" id="UP000490535"/>
    </source>
</evidence>
<dbReference type="InterPro" id="IPR011701">
    <property type="entry name" value="MFS"/>
</dbReference>
<dbReference type="PANTHER" id="PTHR43528:SF7">
    <property type="entry name" value="MFS TRANSPORTER"/>
    <property type="match status" value="1"/>
</dbReference>
<dbReference type="Gene3D" id="1.20.1250.20">
    <property type="entry name" value="MFS general substrate transporter like domains"/>
    <property type="match status" value="1"/>
</dbReference>
<evidence type="ECO:0000259" key="9">
    <source>
        <dbReference type="PROSITE" id="PS50850"/>
    </source>
</evidence>
<feature type="transmembrane region" description="Helical" evidence="8">
    <location>
        <begin position="399"/>
        <end position="417"/>
    </location>
</feature>
<keyword evidence="5" id="KW-0769">Symport</keyword>
<dbReference type="InterPro" id="IPR036259">
    <property type="entry name" value="MFS_trans_sf"/>
</dbReference>
<evidence type="ECO:0000256" key="8">
    <source>
        <dbReference type="SAM" id="Phobius"/>
    </source>
</evidence>